<keyword evidence="2" id="KW-1185">Reference proteome</keyword>
<dbReference type="EMBL" id="JARKIE010000411">
    <property type="protein sequence ID" value="KAJ7642910.1"/>
    <property type="molecule type" value="Genomic_DNA"/>
</dbReference>
<comment type="caution">
    <text evidence="1">The sequence shown here is derived from an EMBL/GenBank/DDBJ whole genome shotgun (WGS) entry which is preliminary data.</text>
</comment>
<reference evidence="1" key="1">
    <citation type="submission" date="2023-03" db="EMBL/GenBank/DDBJ databases">
        <title>Massive genome expansion in bonnet fungi (Mycena s.s.) driven by repeated elements and novel gene families across ecological guilds.</title>
        <authorList>
            <consortium name="Lawrence Berkeley National Laboratory"/>
            <person name="Harder C.B."/>
            <person name="Miyauchi S."/>
            <person name="Viragh M."/>
            <person name="Kuo A."/>
            <person name="Thoen E."/>
            <person name="Andreopoulos B."/>
            <person name="Lu D."/>
            <person name="Skrede I."/>
            <person name="Drula E."/>
            <person name="Henrissat B."/>
            <person name="Morin E."/>
            <person name="Kohler A."/>
            <person name="Barry K."/>
            <person name="LaButti K."/>
            <person name="Morin E."/>
            <person name="Salamov A."/>
            <person name="Lipzen A."/>
            <person name="Mereny Z."/>
            <person name="Hegedus B."/>
            <person name="Baldrian P."/>
            <person name="Stursova M."/>
            <person name="Weitz H."/>
            <person name="Taylor A."/>
            <person name="Grigoriev I.V."/>
            <person name="Nagy L.G."/>
            <person name="Martin F."/>
            <person name="Kauserud H."/>
        </authorList>
    </citation>
    <scope>NUCLEOTIDE SEQUENCE</scope>
    <source>
        <strain evidence="1">CBHHK067</strain>
    </source>
</reference>
<proteinExistence type="predicted"/>
<protein>
    <submittedName>
        <fullName evidence="1">Uncharacterized protein</fullName>
    </submittedName>
</protein>
<organism evidence="1 2">
    <name type="scientific">Mycena rosella</name>
    <name type="common">Pink bonnet</name>
    <name type="synonym">Agaricus rosellus</name>
    <dbReference type="NCBI Taxonomy" id="1033263"/>
    <lineage>
        <taxon>Eukaryota</taxon>
        <taxon>Fungi</taxon>
        <taxon>Dikarya</taxon>
        <taxon>Basidiomycota</taxon>
        <taxon>Agaricomycotina</taxon>
        <taxon>Agaricomycetes</taxon>
        <taxon>Agaricomycetidae</taxon>
        <taxon>Agaricales</taxon>
        <taxon>Marasmiineae</taxon>
        <taxon>Mycenaceae</taxon>
        <taxon>Mycena</taxon>
    </lineage>
</organism>
<sequence>MYHSSSNPFLAQLQHTNPAWRPVNAQTQQALPYTTYPHAQQLPYTSSHLNPMTNLFALPHQSVFASLPANFLHFDTPSASSLDLSYGHDAPRYCPSGPALHQQPFDPTSGHIAEQTPAYKVFSLTTISWMEDDKLEMSRMNFSEWDGHLCNMLGMHSGAVCWLGPKHKAPSMLHNPRAYNVWHNNDTAVHVFISRVCSPTEWEYIHTCGSAAEAYNTLLLRHTRQGPLTKITQLKEMFSIKYRSDPAKHDATSLRLKLLNDAIFASGPIDPQVFLRCVMLAATSNHPEIIKGLLSFPRLDVEAIKDALAIQNEFPATNNTGSPLPPAQITPPVLTLLLPYALLQPSLLSSFSARCLLIQPS</sequence>
<evidence type="ECO:0000313" key="2">
    <source>
        <dbReference type="Proteomes" id="UP001221757"/>
    </source>
</evidence>
<name>A0AAD7C9M0_MYCRO</name>
<gene>
    <name evidence="1" type="ORF">B0H17DRAFT_1216279</name>
</gene>
<dbReference type="AlphaFoldDB" id="A0AAD7C9M0"/>
<evidence type="ECO:0000313" key="1">
    <source>
        <dbReference type="EMBL" id="KAJ7642910.1"/>
    </source>
</evidence>
<dbReference type="Proteomes" id="UP001221757">
    <property type="component" value="Unassembled WGS sequence"/>
</dbReference>
<accession>A0AAD7C9M0</accession>